<comment type="caution">
    <text evidence="4">The sequence shown here is derived from an EMBL/GenBank/DDBJ whole genome shotgun (WGS) entry which is preliminary data.</text>
</comment>
<keyword evidence="2" id="KW-0288">FMN</keyword>
<accession>A0A9D2EN09</accession>
<gene>
    <name evidence="4" type="ORF">H9968_10775</name>
</gene>
<dbReference type="Gene3D" id="3.40.50.360">
    <property type="match status" value="1"/>
</dbReference>
<evidence type="ECO:0000256" key="1">
    <source>
        <dbReference type="ARBA" id="ARBA00022630"/>
    </source>
</evidence>
<dbReference type="PANTHER" id="PTHR43278:SF2">
    <property type="entry name" value="IRON-SULFUR FLAVOPROTEIN"/>
    <property type="match status" value="1"/>
</dbReference>
<reference evidence="4" key="1">
    <citation type="journal article" date="2021" name="PeerJ">
        <title>Extensive microbial diversity within the chicken gut microbiome revealed by metagenomics and culture.</title>
        <authorList>
            <person name="Gilroy R."/>
            <person name="Ravi A."/>
            <person name="Getino M."/>
            <person name="Pursley I."/>
            <person name="Horton D.L."/>
            <person name="Alikhan N.F."/>
            <person name="Baker D."/>
            <person name="Gharbi K."/>
            <person name="Hall N."/>
            <person name="Watson M."/>
            <person name="Adriaenssens E.M."/>
            <person name="Foster-Nyarko E."/>
            <person name="Jarju S."/>
            <person name="Secka A."/>
            <person name="Antonio M."/>
            <person name="Oren A."/>
            <person name="Chaudhuri R.R."/>
            <person name="La Ragione R."/>
            <person name="Hildebrand F."/>
            <person name="Pallen M.J."/>
        </authorList>
    </citation>
    <scope>NUCLEOTIDE SEQUENCE</scope>
    <source>
        <strain evidence="4">CHK179-28034</strain>
    </source>
</reference>
<feature type="domain" description="NADPH-dependent FMN reductase-like" evidence="3">
    <location>
        <begin position="1"/>
        <end position="120"/>
    </location>
</feature>
<proteinExistence type="predicted"/>
<dbReference type="InterPro" id="IPR029039">
    <property type="entry name" value="Flavoprotein-like_sf"/>
</dbReference>
<name>A0A9D2EN09_9FIRM</name>
<dbReference type="EMBL" id="DXBR01000098">
    <property type="protein sequence ID" value="HIZ40380.1"/>
    <property type="molecule type" value="Genomic_DNA"/>
</dbReference>
<organism evidence="4 5">
    <name type="scientific">Candidatus Anaerobutyricum stercoris</name>
    <dbReference type="NCBI Taxonomy" id="2838457"/>
    <lineage>
        <taxon>Bacteria</taxon>
        <taxon>Bacillati</taxon>
        <taxon>Bacillota</taxon>
        <taxon>Clostridia</taxon>
        <taxon>Lachnospirales</taxon>
        <taxon>Lachnospiraceae</taxon>
        <taxon>Anaerobutyricum</taxon>
    </lineage>
</organism>
<evidence type="ECO:0000259" key="3">
    <source>
        <dbReference type="Pfam" id="PF03358"/>
    </source>
</evidence>
<dbReference type="Proteomes" id="UP000824049">
    <property type="component" value="Unassembled WGS sequence"/>
</dbReference>
<evidence type="ECO:0000313" key="4">
    <source>
        <dbReference type="EMBL" id="HIZ40380.1"/>
    </source>
</evidence>
<evidence type="ECO:0000313" key="5">
    <source>
        <dbReference type="Proteomes" id="UP000824049"/>
    </source>
</evidence>
<reference evidence="4" key="2">
    <citation type="submission" date="2021-04" db="EMBL/GenBank/DDBJ databases">
        <authorList>
            <person name="Gilroy R."/>
        </authorList>
    </citation>
    <scope>NUCLEOTIDE SEQUENCE</scope>
    <source>
        <strain evidence="4">CHK179-28034</strain>
    </source>
</reference>
<dbReference type="InterPro" id="IPR005025">
    <property type="entry name" value="FMN_Rdtase-like_dom"/>
</dbReference>
<keyword evidence="1" id="KW-0285">Flavoprotein</keyword>
<dbReference type="GO" id="GO:0016491">
    <property type="term" value="F:oxidoreductase activity"/>
    <property type="evidence" value="ECO:0007669"/>
    <property type="project" value="InterPro"/>
</dbReference>
<dbReference type="AlphaFoldDB" id="A0A9D2EN09"/>
<evidence type="ECO:0000256" key="2">
    <source>
        <dbReference type="ARBA" id="ARBA00022643"/>
    </source>
</evidence>
<dbReference type="Pfam" id="PF03358">
    <property type="entry name" value="FMN_red"/>
    <property type="match status" value="1"/>
</dbReference>
<dbReference type="InterPro" id="IPR051796">
    <property type="entry name" value="ISF_SsuE-like"/>
</dbReference>
<dbReference type="SUPFAM" id="SSF52218">
    <property type="entry name" value="Flavoproteins"/>
    <property type="match status" value="1"/>
</dbReference>
<dbReference type="PANTHER" id="PTHR43278">
    <property type="entry name" value="NAD(P)H-DEPENDENT FMN-CONTAINING OXIDOREDUCTASE YWQN-RELATED"/>
    <property type="match status" value="1"/>
</dbReference>
<protein>
    <submittedName>
        <fullName evidence="4">Flavodoxin family protein</fullName>
    </submittedName>
</protein>
<sequence>MKIVVLEGSPNKNGSSNMLAGEFMRGAQEAGHSVQVIDAAHANVHPCTGCIHCGYEGPCVQKDDVEKFRKEILAADMMVFVTPLYYYGMSAQLKTLIDRFCAFNSSLQRKGMKAAILSAAWNSDNWTFDALEAHYETLLRYLNLTDMGRIWGRGCGTPSMTKRSAYMRMAYELGKNLNK</sequence>